<dbReference type="InterPro" id="IPR021459">
    <property type="entry name" value="GH101-related"/>
</dbReference>
<evidence type="ECO:0000256" key="2">
    <source>
        <dbReference type="SAM" id="SignalP"/>
    </source>
</evidence>
<evidence type="ECO:0008006" key="5">
    <source>
        <dbReference type="Google" id="ProtNLM"/>
    </source>
</evidence>
<keyword evidence="2" id="KW-0732">Signal</keyword>
<evidence type="ECO:0000256" key="1">
    <source>
        <dbReference type="SAM" id="MobiDB-lite"/>
    </source>
</evidence>
<dbReference type="Proteomes" id="UP000637578">
    <property type="component" value="Unassembled WGS sequence"/>
</dbReference>
<protein>
    <recommendedName>
        <fullName evidence="5">Lipoprotein</fullName>
    </recommendedName>
</protein>
<evidence type="ECO:0000313" key="4">
    <source>
        <dbReference type="Proteomes" id="UP000637578"/>
    </source>
</evidence>
<dbReference type="Pfam" id="PF11308">
    <property type="entry name" value="Glyco_hydro_129"/>
    <property type="match status" value="1"/>
</dbReference>
<gene>
    <name evidence="3" type="ORF">GCM10012275_36120</name>
</gene>
<name>A0A8J3FVA9_9PSEU</name>
<accession>A0A8J3FVA9</accession>
<feature type="chain" id="PRO_5035240550" description="Lipoprotein" evidence="2">
    <location>
        <begin position="23"/>
        <end position="643"/>
    </location>
</feature>
<keyword evidence="4" id="KW-1185">Reference proteome</keyword>
<dbReference type="AlphaFoldDB" id="A0A8J3FVA9"/>
<comment type="caution">
    <text evidence="3">The sequence shown here is derived from an EMBL/GenBank/DDBJ whole genome shotgun (WGS) entry which is preliminary data.</text>
</comment>
<reference evidence="3" key="2">
    <citation type="submission" date="2020-09" db="EMBL/GenBank/DDBJ databases">
        <authorList>
            <person name="Sun Q."/>
            <person name="Zhou Y."/>
        </authorList>
    </citation>
    <scope>NUCLEOTIDE SEQUENCE</scope>
    <source>
        <strain evidence="3">CGMCC 4.5737</strain>
    </source>
</reference>
<feature type="region of interest" description="Disordered" evidence="1">
    <location>
        <begin position="56"/>
        <end position="83"/>
    </location>
</feature>
<organism evidence="3 4">
    <name type="scientific">Longimycelium tulufanense</name>
    <dbReference type="NCBI Taxonomy" id="907463"/>
    <lineage>
        <taxon>Bacteria</taxon>
        <taxon>Bacillati</taxon>
        <taxon>Actinomycetota</taxon>
        <taxon>Actinomycetes</taxon>
        <taxon>Pseudonocardiales</taxon>
        <taxon>Pseudonocardiaceae</taxon>
        <taxon>Longimycelium</taxon>
    </lineage>
</organism>
<feature type="signal peptide" evidence="2">
    <location>
        <begin position="1"/>
        <end position="22"/>
    </location>
</feature>
<reference evidence="3" key="1">
    <citation type="journal article" date="2014" name="Int. J. Syst. Evol. Microbiol.">
        <title>Complete genome sequence of Corynebacterium casei LMG S-19264T (=DSM 44701T), isolated from a smear-ripened cheese.</title>
        <authorList>
            <consortium name="US DOE Joint Genome Institute (JGI-PGF)"/>
            <person name="Walter F."/>
            <person name="Albersmeier A."/>
            <person name="Kalinowski J."/>
            <person name="Ruckert C."/>
        </authorList>
    </citation>
    <scope>NUCLEOTIDE SEQUENCE</scope>
    <source>
        <strain evidence="3">CGMCC 4.5737</strain>
    </source>
</reference>
<evidence type="ECO:0000313" key="3">
    <source>
        <dbReference type="EMBL" id="GGM62020.1"/>
    </source>
</evidence>
<sequence length="643" mass="69803">MSVVTGLAVSAALTAAAGPAAAATGAQLHGDDVVVPVTGGSATVRPTTLAVTARTNDGAEMTLSAPADGDLGPATSPRRDGGKVHWSYPAKGWDVTAATVDGRLAVTIRAAKDGALAWPVTGTDPATTTVAFTRGEGRSVPVDDPFWNSDRAALDGTEFDMVGQLTMPFWGHRIGERGVSYIVPTDIGTSLRFLSDDGRLQTRAKHEFTSDTRDYTVTFALTDSSPVAPATDYRRYLSAQGGLSTLRDKIRKNPEVGKLLGAFHAYTWGKARDPEAVRQLRDFGISRMWLGYDADGAPMSPEAVAAANNAGYLVGPYDTWANAQDPKNADTLASVWRDPLWPEGCVRDSDHNPVTGFGDRGCYLSSQALAQAEPTRHNLADRVRTMTANGATSYFLDVDAAGELFDDHTPTHRMSKAQDRKNRLDRMRWLAEDRKLVLGSESAGGWANPVVSYSHGSATPVDNRFWELQRDRKTWGGYFPKDRPGFFFKPVSLPADLAKTMFDPTYRVPLYQTVLHDSVISLDRWELSYGKLPDQATTRTLLAMLYNTPLNLVLDGKEIEEQGSRIAELQRFFAPLHEKAGTEPMTGFRWVTADHLVQQTTFGEGTLTVTANFGTDTVQGLPGGCVDATIKGDKEPRRLCPGQ</sequence>
<proteinExistence type="predicted"/>
<dbReference type="EMBL" id="BMMK01000016">
    <property type="protein sequence ID" value="GGM62020.1"/>
    <property type="molecule type" value="Genomic_DNA"/>
</dbReference>